<feature type="region of interest" description="Disordered" evidence="1">
    <location>
        <begin position="235"/>
        <end position="268"/>
    </location>
</feature>
<proteinExistence type="predicted"/>
<evidence type="ECO:0000313" key="4">
    <source>
        <dbReference type="Proteomes" id="UP001147653"/>
    </source>
</evidence>
<dbReference type="AlphaFoldDB" id="A0A9X3NIK9"/>
<dbReference type="EMBL" id="JAPDDP010000125">
    <property type="protein sequence ID" value="MDA0185595.1"/>
    <property type="molecule type" value="Genomic_DNA"/>
</dbReference>
<dbReference type="Pfam" id="PF04717">
    <property type="entry name" value="Phage_base_V"/>
    <property type="match status" value="1"/>
</dbReference>
<name>A0A9X3NIK9_9ACTN</name>
<dbReference type="SUPFAM" id="SSF69349">
    <property type="entry name" value="Phage fibre proteins"/>
    <property type="match status" value="1"/>
</dbReference>
<protein>
    <submittedName>
        <fullName evidence="3">VgrG-related protein</fullName>
    </submittedName>
</protein>
<dbReference type="Gene3D" id="2.30.110.50">
    <property type="match status" value="1"/>
</dbReference>
<dbReference type="Gene3D" id="4.10.220.110">
    <property type="match status" value="1"/>
</dbReference>
<dbReference type="Gene3D" id="2.40.50.230">
    <property type="entry name" value="Gp5 N-terminal domain"/>
    <property type="match status" value="1"/>
</dbReference>
<dbReference type="Proteomes" id="UP001147653">
    <property type="component" value="Unassembled WGS sequence"/>
</dbReference>
<evidence type="ECO:0000256" key="1">
    <source>
        <dbReference type="SAM" id="MobiDB-lite"/>
    </source>
</evidence>
<dbReference type="InterPro" id="IPR037026">
    <property type="entry name" value="Vgr_OB-fold_dom_sf"/>
</dbReference>
<dbReference type="RefSeq" id="WP_270030103.1">
    <property type="nucleotide sequence ID" value="NZ_JAPDDP010000125.1"/>
</dbReference>
<evidence type="ECO:0000259" key="2">
    <source>
        <dbReference type="Pfam" id="PF04717"/>
    </source>
</evidence>
<reference evidence="3" key="1">
    <citation type="submission" date="2022-10" db="EMBL/GenBank/DDBJ databases">
        <title>The WGS of Solirubrobacter phytolaccae KCTC 29190.</title>
        <authorList>
            <person name="Jiang Z."/>
        </authorList>
    </citation>
    <scope>NUCLEOTIDE SEQUENCE</scope>
    <source>
        <strain evidence="3">KCTC 29190</strain>
    </source>
</reference>
<dbReference type="Pfam" id="PF05954">
    <property type="entry name" value="Phage_GPD"/>
    <property type="match status" value="1"/>
</dbReference>
<dbReference type="SUPFAM" id="SSF69279">
    <property type="entry name" value="Phage tail proteins"/>
    <property type="match status" value="1"/>
</dbReference>
<feature type="domain" description="Gp5/Type VI secretion system Vgr protein OB-fold" evidence="2">
    <location>
        <begin position="373"/>
        <end position="446"/>
    </location>
</feature>
<comment type="caution">
    <text evidence="3">The sequence shown here is derived from an EMBL/GenBank/DDBJ whole genome shotgun (WGS) entry which is preliminary data.</text>
</comment>
<dbReference type="NCBIfam" id="NF033848">
    <property type="entry name" value="VgrG_rel"/>
    <property type="match status" value="1"/>
</dbReference>
<dbReference type="InterPro" id="IPR047702">
    <property type="entry name" value="VgrG-rel"/>
</dbReference>
<dbReference type="Gene3D" id="3.55.50.10">
    <property type="entry name" value="Baseplate protein-like domains"/>
    <property type="match status" value="1"/>
</dbReference>
<evidence type="ECO:0000313" key="3">
    <source>
        <dbReference type="EMBL" id="MDA0185595.1"/>
    </source>
</evidence>
<gene>
    <name evidence="3" type="ORF">OJ997_35145</name>
</gene>
<dbReference type="SUPFAM" id="SSF69255">
    <property type="entry name" value="gp5 N-terminal domain-like"/>
    <property type="match status" value="1"/>
</dbReference>
<accession>A0A9X3NIK9</accession>
<keyword evidence="4" id="KW-1185">Reference proteome</keyword>
<feature type="compositionally biased region" description="Polar residues" evidence="1">
    <location>
        <begin position="240"/>
        <end position="250"/>
    </location>
</feature>
<dbReference type="InterPro" id="IPR006531">
    <property type="entry name" value="Gp5/Vgr_OB"/>
</dbReference>
<organism evidence="3 4">
    <name type="scientific">Solirubrobacter phytolaccae</name>
    <dbReference type="NCBI Taxonomy" id="1404360"/>
    <lineage>
        <taxon>Bacteria</taxon>
        <taxon>Bacillati</taxon>
        <taxon>Actinomycetota</taxon>
        <taxon>Thermoleophilia</taxon>
        <taxon>Solirubrobacterales</taxon>
        <taxon>Solirubrobacteraceae</taxon>
        <taxon>Solirubrobacter</taxon>
    </lineage>
</organism>
<sequence length="567" mass="61084">MPAVNGTTSKEHVASLQVFIGGAELDPKYRDLLTEVKVVDSLTLPDMALVRITDQKGENIDANPLQLGAKIEIKAGQMSDRSSTSIFKGQIAAVEPEFTPKGVVLSARAYDEAHKLNREKKSRTFQQMSASNMAQKVAAESGLPVGEIKSTSVVHEFFQQSNETDWAFLWRLAMMHDYEVVVADGKFNFRPANVAGGAATEIRWGDTLQTFRPRMSGIQQVNEVEVRAWDPKTKQVVNGRASSPTTTSQPGVARSKVAGDIGGGKTVVTDRPAATTAEANEIAKSTLQRMADAFFEADGVARGNPAIKAGGKLKIAGVGEKFGGEFTVSSSTHSYHGHRGYQTSFQISGRSSRTLTELVRAPQEKSWTASIVVGVVTNNNDPEQRGRVRVKYPSLSDKEESAWAPVATPSSGNQRGLLMLPQPDEEVVIGFEHGDSRRPIVLGSTFNGKDKPGEELLQNRDGSFGLVSNEKIHQHSKKDFEITSDQNMVVEIKQDEKVKVTGNSTHETTGNNKQKAQTFVVEAGSSMTVKGVSVTVEASAALTLKGATVDIQSSSALTLKGAIINIG</sequence>